<evidence type="ECO:0000256" key="7">
    <source>
        <dbReference type="ARBA" id="ARBA00033323"/>
    </source>
</evidence>
<evidence type="ECO:0000256" key="2">
    <source>
        <dbReference type="ARBA" id="ARBA00022598"/>
    </source>
</evidence>
<evidence type="ECO:0000256" key="1">
    <source>
        <dbReference type="ARBA" id="ARBA00013160"/>
    </source>
</evidence>
<organism evidence="10 11">
    <name type="scientific">Ditylenchus dipsaci</name>
    <dbReference type="NCBI Taxonomy" id="166011"/>
    <lineage>
        <taxon>Eukaryota</taxon>
        <taxon>Metazoa</taxon>
        <taxon>Ecdysozoa</taxon>
        <taxon>Nematoda</taxon>
        <taxon>Chromadorea</taxon>
        <taxon>Rhabditida</taxon>
        <taxon>Tylenchina</taxon>
        <taxon>Tylenchomorpha</taxon>
        <taxon>Sphaerularioidea</taxon>
        <taxon>Anguinidae</taxon>
        <taxon>Anguininae</taxon>
        <taxon>Ditylenchus</taxon>
    </lineage>
</organism>
<dbReference type="Gene3D" id="3.40.50.620">
    <property type="entry name" value="HUPs"/>
    <property type="match status" value="1"/>
</dbReference>
<dbReference type="Proteomes" id="UP000887574">
    <property type="component" value="Unplaced"/>
</dbReference>
<dbReference type="GO" id="GO:0006437">
    <property type="term" value="P:tyrosyl-tRNA aminoacylation"/>
    <property type="evidence" value="ECO:0007669"/>
    <property type="project" value="InterPro"/>
</dbReference>
<proteinExistence type="inferred from homology"/>
<evidence type="ECO:0000256" key="8">
    <source>
        <dbReference type="ARBA" id="ARBA00048248"/>
    </source>
</evidence>
<evidence type="ECO:0000256" key="6">
    <source>
        <dbReference type="ARBA" id="ARBA00023146"/>
    </source>
</evidence>
<evidence type="ECO:0000313" key="10">
    <source>
        <dbReference type="Proteomes" id="UP000887574"/>
    </source>
</evidence>
<evidence type="ECO:0000313" key="11">
    <source>
        <dbReference type="WBParaSite" id="jg1047"/>
    </source>
</evidence>
<comment type="catalytic activity">
    <reaction evidence="8 9">
        <text>tRNA(Tyr) + L-tyrosine + ATP = L-tyrosyl-tRNA(Tyr) + AMP + diphosphate + H(+)</text>
        <dbReference type="Rhea" id="RHEA:10220"/>
        <dbReference type="Rhea" id="RHEA-COMP:9706"/>
        <dbReference type="Rhea" id="RHEA-COMP:9707"/>
        <dbReference type="ChEBI" id="CHEBI:15378"/>
        <dbReference type="ChEBI" id="CHEBI:30616"/>
        <dbReference type="ChEBI" id="CHEBI:33019"/>
        <dbReference type="ChEBI" id="CHEBI:58315"/>
        <dbReference type="ChEBI" id="CHEBI:78442"/>
        <dbReference type="ChEBI" id="CHEBI:78536"/>
        <dbReference type="ChEBI" id="CHEBI:456215"/>
        <dbReference type="EC" id="6.1.1.1"/>
    </reaction>
</comment>
<dbReference type="GO" id="GO:0005739">
    <property type="term" value="C:mitochondrion"/>
    <property type="evidence" value="ECO:0007669"/>
    <property type="project" value="TreeGrafter"/>
</dbReference>
<keyword evidence="10" id="KW-1185">Reference proteome</keyword>
<dbReference type="InterPro" id="IPR001412">
    <property type="entry name" value="aa-tRNA-synth_I_CS"/>
</dbReference>
<dbReference type="PRINTS" id="PR01040">
    <property type="entry name" value="TRNASYNTHTYR"/>
</dbReference>
<dbReference type="InterPro" id="IPR014729">
    <property type="entry name" value="Rossmann-like_a/b/a_fold"/>
</dbReference>
<keyword evidence="2 9" id="KW-0436">Ligase</keyword>
<dbReference type="InterPro" id="IPR024088">
    <property type="entry name" value="Tyr-tRNA-ligase_bac-type"/>
</dbReference>
<dbReference type="PANTHER" id="PTHR11766">
    <property type="entry name" value="TYROSYL-TRNA SYNTHETASE"/>
    <property type="match status" value="1"/>
</dbReference>
<dbReference type="NCBIfam" id="TIGR00234">
    <property type="entry name" value="tyrS"/>
    <property type="match status" value="1"/>
</dbReference>
<dbReference type="SUPFAM" id="SSF52374">
    <property type="entry name" value="Nucleotidylyl transferase"/>
    <property type="match status" value="1"/>
</dbReference>
<dbReference type="GO" id="GO:0005829">
    <property type="term" value="C:cytosol"/>
    <property type="evidence" value="ECO:0007669"/>
    <property type="project" value="TreeGrafter"/>
</dbReference>
<evidence type="ECO:0000256" key="5">
    <source>
        <dbReference type="ARBA" id="ARBA00022917"/>
    </source>
</evidence>
<dbReference type="EC" id="6.1.1.1" evidence="1 9"/>
<keyword evidence="6 9" id="KW-0030">Aminoacyl-tRNA synthetase</keyword>
<reference evidence="11" key="1">
    <citation type="submission" date="2022-11" db="UniProtKB">
        <authorList>
            <consortium name="WormBaseParasite"/>
        </authorList>
    </citation>
    <scope>IDENTIFICATION</scope>
</reference>
<dbReference type="GO" id="GO:0004831">
    <property type="term" value="F:tyrosine-tRNA ligase activity"/>
    <property type="evidence" value="ECO:0007669"/>
    <property type="project" value="UniProtKB-EC"/>
</dbReference>
<dbReference type="InterPro" id="IPR002305">
    <property type="entry name" value="aa-tRNA-synth_Ic"/>
</dbReference>
<keyword evidence="3 9" id="KW-0547">Nucleotide-binding</keyword>
<dbReference type="Gene3D" id="1.10.240.10">
    <property type="entry name" value="Tyrosyl-Transfer RNA Synthetase"/>
    <property type="match status" value="1"/>
</dbReference>
<evidence type="ECO:0000256" key="9">
    <source>
        <dbReference type="RuleBase" id="RU361234"/>
    </source>
</evidence>
<keyword evidence="5 9" id="KW-0648">Protein biosynthesis</keyword>
<name>A0A915CM79_9BILA</name>
<dbReference type="PANTHER" id="PTHR11766:SF0">
    <property type="entry name" value="TYROSINE--TRNA LIGASE, MITOCHONDRIAL"/>
    <property type="match status" value="1"/>
</dbReference>
<dbReference type="Pfam" id="PF00579">
    <property type="entry name" value="tRNA-synt_1b"/>
    <property type="match status" value="1"/>
</dbReference>
<sequence>MWPRTAFVQAWGKLLTHDILLASRRSKATFTYCDSASDYLGVCETSASDFRAHIGSRSGVAKYGSSSIASTHCFTSDFFLSDLKRRNLIVNSHPPFHHDLDNHASSSANLQQISALPNVLYAGFDPTADSLHIGHLLIVSNLIRSSIFGCHPIALIGRATAMIGDPSGRNEERNQLSPDEVCENSKNVLKQLAEILENSQSYLGEKAHLTILNNLDWYEKTPVIDFLRMAKTVRIGDMLRLGPVKSRLEKADSVAFLSMLAKKHSCYFQLGGSDQHGNIQSGSDYISSQEKHFSAGLCFPLLTDKNGCKLGKSTMATLHDDVAEKFLLYMSQRRLDEIEAIIQEHRQNLGKWVAQTYLADEMTKLVHGRSGFEMASTCSDILFRGCLEDLEKLNSETISSLFGPASTLVIPKVKKVPL</sequence>
<dbReference type="InterPro" id="IPR002307">
    <property type="entry name" value="Tyr-tRNA-ligase"/>
</dbReference>
<dbReference type="AlphaFoldDB" id="A0A915CM79"/>
<dbReference type="GO" id="GO:0005524">
    <property type="term" value="F:ATP binding"/>
    <property type="evidence" value="ECO:0007669"/>
    <property type="project" value="UniProtKB-KW"/>
</dbReference>
<protein>
    <recommendedName>
        <fullName evidence="1 9">Tyrosine--tRNA ligase</fullName>
        <ecNumber evidence="1 9">6.1.1.1</ecNumber>
    </recommendedName>
    <alternativeName>
        <fullName evidence="7 9">Tyrosyl-tRNA synthetase</fullName>
    </alternativeName>
</protein>
<dbReference type="WBParaSite" id="jg1047">
    <property type="protein sequence ID" value="jg1047"/>
    <property type="gene ID" value="jg1047"/>
</dbReference>
<evidence type="ECO:0000256" key="4">
    <source>
        <dbReference type="ARBA" id="ARBA00022840"/>
    </source>
</evidence>
<evidence type="ECO:0000256" key="3">
    <source>
        <dbReference type="ARBA" id="ARBA00022741"/>
    </source>
</evidence>
<dbReference type="PROSITE" id="PS00178">
    <property type="entry name" value="AA_TRNA_LIGASE_I"/>
    <property type="match status" value="1"/>
</dbReference>
<comment type="similarity">
    <text evidence="9">Belongs to the class-I aminoacyl-tRNA synthetase family.</text>
</comment>
<keyword evidence="4 9" id="KW-0067">ATP-binding</keyword>
<accession>A0A915CM79</accession>